<dbReference type="EMBL" id="CADCXU010017638">
    <property type="protein sequence ID" value="CAB0006389.1"/>
    <property type="molecule type" value="Genomic_DNA"/>
</dbReference>
<reference evidence="1 2" key="1">
    <citation type="submission" date="2020-02" db="EMBL/GenBank/DDBJ databases">
        <authorList>
            <person name="Ferguson B K."/>
        </authorList>
    </citation>
    <scope>NUCLEOTIDE SEQUENCE [LARGE SCALE GENOMIC DNA]</scope>
</reference>
<sequence length="79" mass="8973">MAVFRKAVCPMVRPWLFHGQDILFVPGSRHVDAIRLINCHSDDYQISIDSILCGLYGDLSIWVTSSYNGHLIVPLRKNC</sequence>
<protein>
    <submittedName>
        <fullName evidence="1">Uncharacterized protein</fullName>
    </submittedName>
</protein>
<evidence type="ECO:0000313" key="2">
    <source>
        <dbReference type="Proteomes" id="UP000479000"/>
    </source>
</evidence>
<dbReference type="AlphaFoldDB" id="A0A6H5GYU2"/>
<organism evidence="1 2">
    <name type="scientific">Nesidiocoris tenuis</name>
    <dbReference type="NCBI Taxonomy" id="355587"/>
    <lineage>
        <taxon>Eukaryota</taxon>
        <taxon>Metazoa</taxon>
        <taxon>Ecdysozoa</taxon>
        <taxon>Arthropoda</taxon>
        <taxon>Hexapoda</taxon>
        <taxon>Insecta</taxon>
        <taxon>Pterygota</taxon>
        <taxon>Neoptera</taxon>
        <taxon>Paraneoptera</taxon>
        <taxon>Hemiptera</taxon>
        <taxon>Heteroptera</taxon>
        <taxon>Panheteroptera</taxon>
        <taxon>Cimicomorpha</taxon>
        <taxon>Miridae</taxon>
        <taxon>Dicyphina</taxon>
        <taxon>Nesidiocoris</taxon>
    </lineage>
</organism>
<name>A0A6H5GYU2_9HEMI</name>
<keyword evidence="2" id="KW-1185">Reference proteome</keyword>
<accession>A0A6H5GYU2</accession>
<proteinExistence type="predicted"/>
<dbReference type="Proteomes" id="UP000479000">
    <property type="component" value="Unassembled WGS sequence"/>
</dbReference>
<feature type="non-terminal residue" evidence="1">
    <location>
        <position position="79"/>
    </location>
</feature>
<evidence type="ECO:0000313" key="1">
    <source>
        <dbReference type="EMBL" id="CAB0006389.1"/>
    </source>
</evidence>
<gene>
    <name evidence="1" type="ORF">NTEN_LOCUS11866</name>
</gene>